<dbReference type="PANTHER" id="PTHR21225:SF12">
    <property type="entry name" value="PHOSPHO-2-DEHYDRO-3-DEOXYHEPTONATE ALDOLASE, TYROSINE-INHIBITED"/>
    <property type="match status" value="1"/>
</dbReference>
<keyword evidence="5 8" id="KW-0808">Transferase</keyword>
<dbReference type="PANTHER" id="PTHR21225">
    <property type="entry name" value="PHOSPHO-2-DEHYDRO-3-DEOXYHEPTONATE ALDOLASE DAHP SYNTHETASE"/>
    <property type="match status" value="1"/>
</dbReference>
<proteinExistence type="inferred from homology"/>
<evidence type="ECO:0000313" key="10">
    <source>
        <dbReference type="EMBL" id="TPX72570.1"/>
    </source>
</evidence>
<dbReference type="FunFam" id="3.20.20.70:FF:000005">
    <property type="entry name" value="Phospho-2-dehydro-3-deoxyheptonate aldolase"/>
    <property type="match status" value="1"/>
</dbReference>
<dbReference type="GO" id="GO:0003849">
    <property type="term" value="F:3-deoxy-7-phosphoheptulonate synthase activity"/>
    <property type="evidence" value="ECO:0007669"/>
    <property type="project" value="UniProtKB-EC"/>
</dbReference>
<comment type="pathway">
    <text evidence="2">Metabolic intermediate biosynthesis; chorismate biosynthesis; chorismate from D-erythrose 4-phosphate and phosphoenolpyruvate: step 1/7.</text>
</comment>
<evidence type="ECO:0000256" key="2">
    <source>
        <dbReference type="ARBA" id="ARBA00004688"/>
    </source>
</evidence>
<dbReference type="Pfam" id="PF00793">
    <property type="entry name" value="DAHP_synth_1"/>
    <property type="match status" value="1"/>
</dbReference>
<comment type="catalytic activity">
    <reaction evidence="7 8">
        <text>D-erythrose 4-phosphate + phosphoenolpyruvate + H2O = 7-phospho-2-dehydro-3-deoxy-D-arabino-heptonate + phosphate</text>
        <dbReference type="Rhea" id="RHEA:14717"/>
        <dbReference type="ChEBI" id="CHEBI:15377"/>
        <dbReference type="ChEBI" id="CHEBI:16897"/>
        <dbReference type="ChEBI" id="CHEBI:43474"/>
        <dbReference type="ChEBI" id="CHEBI:58394"/>
        <dbReference type="ChEBI" id="CHEBI:58702"/>
        <dbReference type="EC" id="2.5.1.54"/>
    </reaction>
</comment>
<organism evidence="10 11">
    <name type="scientific">Chytriomyces confervae</name>
    <dbReference type="NCBI Taxonomy" id="246404"/>
    <lineage>
        <taxon>Eukaryota</taxon>
        <taxon>Fungi</taxon>
        <taxon>Fungi incertae sedis</taxon>
        <taxon>Chytridiomycota</taxon>
        <taxon>Chytridiomycota incertae sedis</taxon>
        <taxon>Chytridiomycetes</taxon>
        <taxon>Chytridiales</taxon>
        <taxon>Chytriomycetaceae</taxon>
        <taxon>Chytriomyces</taxon>
    </lineage>
</organism>
<evidence type="ECO:0000313" key="11">
    <source>
        <dbReference type="Proteomes" id="UP000320333"/>
    </source>
</evidence>
<evidence type="ECO:0000259" key="9">
    <source>
        <dbReference type="Pfam" id="PF00793"/>
    </source>
</evidence>
<dbReference type="InterPro" id="IPR006219">
    <property type="entry name" value="DAHP_synth_1"/>
</dbReference>
<comment type="caution">
    <text evidence="10">The sequence shown here is derived from an EMBL/GenBank/DDBJ whole genome shotgun (WGS) entry which is preliminary data.</text>
</comment>
<dbReference type="EC" id="2.5.1.54" evidence="8"/>
<dbReference type="Gene3D" id="3.20.20.70">
    <property type="entry name" value="Aldolase class I"/>
    <property type="match status" value="1"/>
</dbReference>
<dbReference type="AlphaFoldDB" id="A0A507FAF2"/>
<dbReference type="NCBIfam" id="TIGR00034">
    <property type="entry name" value="aroFGH"/>
    <property type="match status" value="1"/>
</dbReference>
<reference evidence="10 11" key="1">
    <citation type="journal article" date="2019" name="Sci. Rep.">
        <title>Comparative genomics of chytrid fungi reveal insights into the obligate biotrophic and pathogenic lifestyle of Synchytrium endobioticum.</title>
        <authorList>
            <person name="van de Vossenberg B.T.L.H."/>
            <person name="Warris S."/>
            <person name="Nguyen H.D.T."/>
            <person name="van Gent-Pelzer M.P.E."/>
            <person name="Joly D.L."/>
            <person name="van de Geest H.C."/>
            <person name="Bonants P.J.M."/>
            <person name="Smith D.S."/>
            <person name="Levesque C.A."/>
            <person name="van der Lee T.A.J."/>
        </authorList>
    </citation>
    <scope>NUCLEOTIDE SEQUENCE [LARGE SCALE GENOMIC DNA]</scope>
    <source>
        <strain evidence="10 11">CBS 675.73</strain>
    </source>
</reference>
<sequence length="373" mass="40704">MSVRLQRRRDSPPFDRSIAVDDTRVADYEPLIAPNMIEMENPLSDISKVTVVRGRRHARNILNGEDDRLLVIVGPCSIHDVDAAVEYANRLKALAEQHKDTLAIIMRTYFEKPRTTVGWKGLINDPFMDGSFRINQGICIARQLLNEITHLGVPVGFELLDTISPQYFSDLVSWGAIGARTTECQLHRELVSGVSFPVGFKNGTDGGVGVALDAIQAAAHPHHFLGVTKQGITSIVHTSGNDTCHVILRGGKNGPNFKESHVREVTSQLEARGERARVMVDASHGNSNKDHNNQLLVIQDVARQVEGGSTSVFGVMIESNIHEGSQTVSSSGPKGLKYGVSITDACVGWETTVDMMDILSKAVIARRAKLAVV</sequence>
<dbReference type="GO" id="GO:0009073">
    <property type="term" value="P:aromatic amino acid family biosynthetic process"/>
    <property type="evidence" value="ECO:0007669"/>
    <property type="project" value="UniProtKB-KW"/>
</dbReference>
<protein>
    <recommendedName>
        <fullName evidence="8">Phospho-2-dehydro-3-deoxyheptonate aldolase</fullName>
        <ecNumber evidence="8">2.5.1.54</ecNumber>
    </recommendedName>
</protein>
<dbReference type="GO" id="GO:0008652">
    <property type="term" value="P:amino acid biosynthetic process"/>
    <property type="evidence" value="ECO:0007669"/>
    <property type="project" value="UniProtKB-KW"/>
</dbReference>
<evidence type="ECO:0000256" key="7">
    <source>
        <dbReference type="ARBA" id="ARBA00047508"/>
    </source>
</evidence>
<comment type="similarity">
    <text evidence="3 8">Belongs to the class-I DAHP synthase family.</text>
</comment>
<dbReference type="InterPro" id="IPR006218">
    <property type="entry name" value="DAHP1/KDSA"/>
</dbReference>
<dbReference type="OrthoDB" id="4699125at2759"/>
<keyword evidence="6 8" id="KW-0057">Aromatic amino acid biosynthesis</keyword>
<dbReference type="EMBL" id="QEAP01000218">
    <property type="protein sequence ID" value="TPX72570.1"/>
    <property type="molecule type" value="Genomic_DNA"/>
</dbReference>
<evidence type="ECO:0000256" key="1">
    <source>
        <dbReference type="ARBA" id="ARBA00003726"/>
    </source>
</evidence>
<dbReference type="SUPFAM" id="SSF51569">
    <property type="entry name" value="Aldolase"/>
    <property type="match status" value="1"/>
</dbReference>
<evidence type="ECO:0000256" key="5">
    <source>
        <dbReference type="ARBA" id="ARBA00022679"/>
    </source>
</evidence>
<dbReference type="Proteomes" id="UP000320333">
    <property type="component" value="Unassembled WGS sequence"/>
</dbReference>
<evidence type="ECO:0000256" key="6">
    <source>
        <dbReference type="ARBA" id="ARBA00023141"/>
    </source>
</evidence>
<feature type="domain" description="DAHP synthetase I/KDSA" evidence="9">
    <location>
        <begin position="60"/>
        <end position="355"/>
    </location>
</feature>
<evidence type="ECO:0000256" key="4">
    <source>
        <dbReference type="ARBA" id="ARBA00022605"/>
    </source>
</evidence>
<dbReference type="STRING" id="246404.A0A507FAF2"/>
<accession>A0A507FAF2</accession>
<keyword evidence="4 8" id="KW-0028">Amino-acid biosynthesis</keyword>
<evidence type="ECO:0000256" key="8">
    <source>
        <dbReference type="PIRNR" id="PIRNR001361"/>
    </source>
</evidence>
<dbReference type="NCBIfam" id="NF009395">
    <property type="entry name" value="PRK12755.1"/>
    <property type="match status" value="1"/>
</dbReference>
<comment type="function">
    <text evidence="1">Stereospecific condensation of phosphoenolpyruvate (PEP) and D-erythrose-4-phosphate (E4P) giving rise to 3-deoxy-D-arabino-heptulosonate-7-phosphate (DAHP).</text>
</comment>
<name>A0A507FAF2_9FUNG</name>
<keyword evidence="11" id="KW-1185">Reference proteome</keyword>
<evidence type="ECO:0000256" key="3">
    <source>
        <dbReference type="ARBA" id="ARBA00007985"/>
    </source>
</evidence>
<gene>
    <name evidence="10" type="ORF">CcCBS67573_g05757</name>
</gene>
<dbReference type="PIRSF" id="PIRSF001361">
    <property type="entry name" value="DAHP_synthase"/>
    <property type="match status" value="1"/>
</dbReference>
<dbReference type="InterPro" id="IPR013785">
    <property type="entry name" value="Aldolase_TIM"/>
</dbReference>
<dbReference type="GO" id="GO:0005737">
    <property type="term" value="C:cytoplasm"/>
    <property type="evidence" value="ECO:0007669"/>
    <property type="project" value="TreeGrafter"/>
</dbReference>